<dbReference type="AlphaFoldDB" id="A0AA85JM74"/>
<keyword evidence="1" id="KW-1185">Reference proteome</keyword>
<organism evidence="1 2">
    <name type="scientific">Trichobilharzia regenti</name>
    <name type="common">Nasal bird schistosome</name>
    <dbReference type="NCBI Taxonomy" id="157069"/>
    <lineage>
        <taxon>Eukaryota</taxon>
        <taxon>Metazoa</taxon>
        <taxon>Spiralia</taxon>
        <taxon>Lophotrochozoa</taxon>
        <taxon>Platyhelminthes</taxon>
        <taxon>Trematoda</taxon>
        <taxon>Digenea</taxon>
        <taxon>Strigeidida</taxon>
        <taxon>Schistosomatoidea</taxon>
        <taxon>Schistosomatidae</taxon>
        <taxon>Trichobilharzia</taxon>
    </lineage>
</organism>
<evidence type="ECO:0000313" key="1">
    <source>
        <dbReference type="Proteomes" id="UP000050795"/>
    </source>
</evidence>
<dbReference type="Proteomes" id="UP000050795">
    <property type="component" value="Unassembled WGS sequence"/>
</dbReference>
<reference evidence="1" key="1">
    <citation type="submission" date="2022-06" db="EMBL/GenBank/DDBJ databases">
        <authorList>
            <person name="Berger JAMES D."/>
            <person name="Berger JAMES D."/>
        </authorList>
    </citation>
    <scope>NUCLEOTIDE SEQUENCE [LARGE SCALE GENOMIC DNA]</scope>
</reference>
<name>A0AA85JM74_TRIRE</name>
<reference evidence="2" key="2">
    <citation type="submission" date="2023-11" db="UniProtKB">
        <authorList>
            <consortium name="WormBaseParasite"/>
        </authorList>
    </citation>
    <scope>IDENTIFICATION</scope>
</reference>
<protein>
    <submittedName>
        <fullName evidence="2">Uncharacterized protein</fullName>
    </submittedName>
</protein>
<accession>A0AA85JM74</accession>
<evidence type="ECO:0000313" key="2">
    <source>
        <dbReference type="WBParaSite" id="TREG1_31930.1"/>
    </source>
</evidence>
<sequence>MTVTESKRQRNMHKNIHIAVITLLAFVAINEGNSLKIKKINQLLKSTESKIPWFSNQVKSNMKKVQTLVDKFERKKKKIGKYVTCIRDEYKYKHRKEFDQIVFKTLKSVYKNEKSLYDCVKAEANEYKNKGVNFTAEECKKYLVGVNDSDLLKMSKLLDKEYLYRAKFAASIYLEGIHKIAIKNLKQVKKSTLKNRVDVFIAPAIKP</sequence>
<proteinExistence type="predicted"/>
<dbReference type="WBParaSite" id="TREG1_31930.1">
    <property type="protein sequence ID" value="TREG1_31930.1"/>
    <property type="gene ID" value="TREG1_31930"/>
</dbReference>